<reference evidence="23" key="1">
    <citation type="journal article" date="2018" name="Front. Microbiol.">
        <title>Genome-Based Analysis Reveals the Taxonomy and Diversity of the Family Idiomarinaceae.</title>
        <authorList>
            <person name="Liu Y."/>
            <person name="Lai Q."/>
            <person name="Shao Z."/>
        </authorList>
    </citation>
    <scope>NUCLEOTIDE SEQUENCE [LARGE SCALE GENOMIC DNA]</scope>
    <source>
        <strain evidence="23">GBPy7</strain>
    </source>
</reference>
<evidence type="ECO:0000256" key="16">
    <source>
        <dbReference type="ARBA" id="ARBA00023306"/>
    </source>
</evidence>
<keyword evidence="17 20" id="KW-0961">Cell wall biogenesis/degradation</keyword>
<dbReference type="SUPFAM" id="SSF56194">
    <property type="entry name" value="Uridine diphospho-N-Acetylenolpyruvylglucosamine reductase, MurB, C-terminal domain"/>
    <property type="match status" value="1"/>
</dbReference>
<evidence type="ECO:0000259" key="21">
    <source>
        <dbReference type="PROSITE" id="PS51387"/>
    </source>
</evidence>
<evidence type="ECO:0000256" key="13">
    <source>
        <dbReference type="ARBA" id="ARBA00022960"/>
    </source>
</evidence>
<dbReference type="Pfam" id="PF01565">
    <property type="entry name" value="FAD_binding_4"/>
    <property type="match status" value="1"/>
</dbReference>
<evidence type="ECO:0000256" key="12">
    <source>
        <dbReference type="ARBA" id="ARBA00022857"/>
    </source>
</evidence>
<keyword evidence="13 20" id="KW-0133">Cell shape</keyword>
<dbReference type="Gene3D" id="3.30.465.10">
    <property type="match status" value="1"/>
</dbReference>
<dbReference type="Proteomes" id="UP000288395">
    <property type="component" value="Unassembled WGS sequence"/>
</dbReference>
<dbReference type="PANTHER" id="PTHR21071:SF4">
    <property type="entry name" value="UDP-N-ACETYLENOLPYRUVOYLGLUCOSAMINE REDUCTASE"/>
    <property type="match status" value="1"/>
</dbReference>
<evidence type="ECO:0000256" key="7">
    <source>
        <dbReference type="ARBA" id="ARBA00015188"/>
    </source>
</evidence>
<dbReference type="EC" id="1.3.1.98" evidence="6 20"/>
<sequence length="331" mass="36386">MTSLRPYHSFALPASAESMLYVDSEAQLENIIWRDDMWILGAGSNTIFVDDYAGVVLVNQLKGIQIDDIDDGWLIEVAAGENWHALVVHLIELGIPGLENLALIPGSVGAAPVQNIGAYGVEVSKYIGSVRVYDLKAHKAYTLSNAECEFAYRDSLFKQPCNAHLLITSVQFKLPKNWQPTLTYPDLNSLPPYIDAKTIMAHVISVRNAKLPDPQRIPNAGSFFKNPVVAKAHYDRLIERFPNLPAYVVDENQVKLAAGWLIDNAGLKSMKIGGAEVHQRQALVLVNKGNATGEDLLSLARAIQARVEAEYGVKLEPEVRLLGKHGLLGEL</sequence>
<comment type="similarity">
    <text evidence="5 20">Belongs to the MurB family.</text>
</comment>
<keyword evidence="9 20" id="KW-0132">Cell division</keyword>
<dbReference type="PROSITE" id="PS51387">
    <property type="entry name" value="FAD_PCMH"/>
    <property type="match status" value="1"/>
</dbReference>
<dbReference type="InterPro" id="IPR016167">
    <property type="entry name" value="FAD-bd_PCMH_sub1"/>
</dbReference>
<dbReference type="GO" id="GO:0071555">
    <property type="term" value="P:cell wall organization"/>
    <property type="evidence" value="ECO:0007669"/>
    <property type="project" value="UniProtKB-KW"/>
</dbReference>
<dbReference type="GO" id="GO:0071949">
    <property type="term" value="F:FAD binding"/>
    <property type="evidence" value="ECO:0007669"/>
    <property type="project" value="InterPro"/>
</dbReference>
<evidence type="ECO:0000256" key="17">
    <source>
        <dbReference type="ARBA" id="ARBA00023316"/>
    </source>
</evidence>
<evidence type="ECO:0000256" key="11">
    <source>
        <dbReference type="ARBA" id="ARBA00022827"/>
    </source>
</evidence>
<dbReference type="GO" id="GO:0051301">
    <property type="term" value="P:cell division"/>
    <property type="evidence" value="ECO:0007669"/>
    <property type="project" value="UniProtKB-KW"/>
</dbReference>
<dbReference type="Pfam" id="PF02873">
    <property type="entry name" value="MurB_C"/>
    <property type="match status" value="1"/>
</dbReference>
<evidence type="ECO:0000256" key="1">
    <source>
        <dbReference type="ARBA" id="ARBA00001974"/>
    </source>
</evidence>
<keyword evidence="23" id="KW-1185">Reference proteome</keyword>
<evidence type="ECO:0000256" key="18">
    <source>
        <dbReference type="ARBA" id="ARBA00031026"/>
    </source>
</evidence>
<dbReference type="Gene3D" id="3.30.43.10">
    <property type="entry name" value="Uridine Diphospho-n-acetylenolpyruvylglucosamine Reductase, domain 2"/>
    <property type="match status" value="1"/>
</dbReference>
<dbReference type="HAMAP" id="MF_00037">
    <property type="entry name" value="MurB"/>
    <property type="match status" value="1"/>
</dbReference>
<dbReference type="PANTHER" id="PTHR21071">
    <property type="entry name" value="UDP-N-ACETYLENOLPYRUVOYLGLUCOSAMINE REDUCTASE"/>
    <property type="match status" value="1"/>
</dbReference>
<evidence type="ECO:0000313" key="23">
    <source>
        <dbReference type="Proteomes" id="UP000288395"/>
    </source>
</evidence>
<dbReference type="InterPro" id="IPR011601">
    <property type="entry name" value="MurB_C"/>
</dbReference>
<evidence type="ECO:0000256" key="15">
    <source>
        <dbReference type="ARBA" id="ARBA00023002"/>
    </source>
</evidence>
<dbReference type="AlphaFoldDB" id="A0A432VTX9"/>
<feature type="active site" description="Proton donor" evidence="20">
    <location>
        <position position="222"/>
    </location>
</feature>
<proteinExistence type="inferred from homology"/>
<dbReference type="InterPro" id="IPR016169">
    <property type="entry name" value="FAD-bd_PCMH_sub2"/>
</dbReference>
<dbReference type="GO" id="GO:0005829">
    <property type="term" value="C:cytosol"/>
    <property type="evidence" value="ECO:0007669"/>
    <property type="project" value="TreeGrafter"/>
</dbReference>
<evidence type="ECO:0000256" key="9">
    <source>
        <dbReference type="ARBA" id="ARBA00022618"/>
    </source>
</evidence>
<comment type="caution">
    <text evidence="22">The sequence shown here is derived from an EMBL/GenBank/DDBJ whole genome shotgun (WGS) entry which is preliminary data.</text>
</comment>
<keyword evidence="10 20" id="KW-0285">Flavoprotein</keyword>
<protein>
    <recommendedName>
        <fullName evidence="7 20">UDP-N-acetylenolpyruvoylglucosamine reductase</fullName>
        <ecNumber evidence="6 20">1.3.1.98</ecNumber>
    </recommendedName>
    <alternativeName>
        <fullName evidence="18 20">UDP-N-acetylmuramate dehydrogenase</fullName>
    </alternativeName>
</protein>
<evidence type="ECO:0000256" key="19">
    <source>
        <dbReference type="ARBA" id="ARBA00048914"/>
    </source>
</evidence>
<evidence type="ECO:0000256" key="2">
    <source>
        <dbReference type="ARBA" id="ARBA00003921"/>
    </source>
</evidence>
<dbReference type="UniPathway" id="UPA00219"/>
<keyword evidence="8 20" id="KW-0963">Cytoplasm</keyword>
<dbReference type="InterPro" id="IPR036318">
    <property type="entry name" value="FAD-bd_PCMH-like_sf"/>
</dbReference>
<dbReference type="RefSeq" id="WP_126767478.1">
    <property type="nucleotide sequence ID" value="NZ_PIPJ01000006.1"/>
</dbReference>
<gene>
    <name evidence="20" type="primary">murB</name>
    <name evidence="22" type="ORF">CWE08_08425</name>
</gene>
<evidence type="ECO:0000313" key="22">
    <source>
        <dbReference type="EMBL" id="RUO19935.1"/>
    </source>
</evidence>
<keyword evidence="16 20" id="KW-0131">Cell cycle</keyword>
<dbReference type="NCBIfam" id="NF000755">
    <property type="entry name" value="PRK00046.1"/>
    <property type="match status" value="1"/>
</dbReference>
<keyword evidence="12 20" id="KW-0521">NADP</keyword>
<dbReference type="GO" id="GO:0008762">
    <property type="term" value="F:UDP-N-acetylmuramate dehydrogenase activity"/>
    <property type="evidence" value="ECO:0007669"/>
    <property type="project" value="UniProtKB-UniRule"/>
</dbReference>
<accession>A0A432VTX9</accession>
<evidence type="ECO:0000256" key="10">
    <source>
        <dbReference type="ARBA" id="ARBA00022630"/>
    </source>
</evidence>
<comment type="catalytic activity">
    <reaction evidence="19 20">
        <text>UDP-N-acetyl-alpha-D-muramate + NADP(+) = UDP-N-acetyl-3-O-(1-carboxyvinyl)-alpha-D-glucosamine + NADPH + H(+)</text>
        <dbReference type="Rhea" id="RHEA:12248"/>
        <dbReference type="ChEBI" id="CHEBI:15378"/>
        <dbReference type="ChEBI" id="CHEBI:57783"/>
        <dbReference type="ChEBI" id="CHEBI:58349"/>
        <dbReference type="ChEBI" id="CHEBI:68483"/>
        <dbReference type="ChEBI" id="CHEBI:70757"/>
        <dbReference type="EC" id="1.3.1.98"/>
    </reaction>
</comment>
<comment type="subcellular location">
    <subcellularLocation>
        <location evidence="3 20">Cytoplasm</location>
    </subcellularLocation>
</comment>
<dbReference type="GO" id="GO:0008360">
    <property type="term" value="P:regulation of cell shape"/>
    <property type="evidence" value="ECO:0007669"/>
    <property type="project" value="UniProtKB-KW"/>
</dbReference>
<feature type="active site" evidence="20">
    <location>
        <position position="318"/>
    </location>
</feature>
<dbReference type="NCBIfam" id="TIGR00179">
    <property type="entry name" value="murB"/>
    <property type="match status" value="1"/>
</dbReference>
<organism evidence="22 23">
    <name type="scientific">Aliidiomarina iranensis</name>
    <dbReference type="NCBI Taxonomy" id="1434071"/>
    <lineage>
        <taxon>Bacteria</taxon>
        <taxon>Pseudomonadati</taxon>
        <taxon>Pseudomonadota</taxon>
        <taxon>Gammaproteobacteria</taxon>
        <taxon>Alteromonadales</taxon>
        <taxon>Idiomarinaceae</taxon>
        <taxon>Aliidiomarina</taxon>
    </lineage>
</organism>
<dbReference type="InterPro" id="IPR003170">
    <property type="entry name" value="MurB"/>
</dbReference>
<feature type="active site" evidence="20">
    <location>
        <position position="153"/>
    </location>
</feature>
<comment type="cofactor">
    <cofactor evidence="1 20">
        <name>FAD</name>
        <dbReference type="ChEBI" id="CHEBI:57692"/>
    </cofactor>
</comment>
<keyword evidence="15 20" id="KW-0560">Oxidoreductase</keyword>
<comment type="pathway">
    <text evidence="4 20">Cell wall biogenesis; peptidoglycan biosynthesis.</text>
</comment>
<evidence type="ECO:0000256" key="8">
    <source>
        <dbReference type="ARBA" id="ARBA00022490"/>
    </source>
</evidence>
<dbReference type="InterPro" id="IPR036635">
    <property type="entry name" value="MurB_C_sf"/>
</dbReference>
<feature type="domain" description="FAD-binding PCMH-type" evidence="21">
    <location>
        <begin position="10"/>
        <end position="177"/>
    </location>
</feature>
<dbReference type="InterPro" id="IPR006094">
    <property type="entry name" value="Oxid_FAD_bind_N"/>
</dbReference>
<evidence type="ECO:0000256" key="4">
    <source>
        <dbReference type="ARBA" id="ARBA00004752"/>
    </source>
</evidence>
<evidence type="ECO:0000256" key="3">
    <source>
        <dbReference type="ARBA" id="ARBA00004496"/>
    </source>
</evidence>
<evidence type="ECO:0000256" key="6">
    <source>
        <dbReference type="ARBA" id="ARBA00012518"/>
    </source>
</evidence>
<dbReference type="OrthoDB" id="9804753at2"/>
<evidence type="ECO:0000256" key="14">
    <source>
        <dbReference type="ARBA" id="ARBA00022984"/>
    </source>
</evidence>
<keyword evidence="11 20" id="KW-0274">FAD</keyword>
<name>A0A432VTX9_9GAMM</name>
<dbReference type="EMBL" id="PIPJ01000006">
    <property type="protein sequence ID" value="RUO19935.1"/>
    <property type="molecule type" value="Genomic_DNA"/>
</dbReference>
<dbReference type="GO" id="GO:0009252">
    <property type="term" value="P:peptidoglycan biosynthetic process"/>
    <property type="evidence" value="ECO:0007669"/>
    <property type="project" value="UniProtKB-UniRule"/>
</dbReference>
<evidence type="ECO:0000256" key="5">
    <source>
        <dbReference type="ARBA" id="ARBA00010485"/>
    </source>
</evidence>
<evidence type="ECO:0000256" key="20">
    <source>
        <dbReference type="HAMAP-Rule" id="MF_00037"/>
    </source>
</evidence>
<dbReference type="InterPro" id="IPR016166">
    <property type="entry name" value="FAD-bd_PCMH"/>
</dbReference>
<dbReference type="Gene3D" id="3.90.78.10">
    <property type="entry name" value="UDP-N-acetylenolpyruvoylglucosamine reductase, C-terminal domain"/>
    <property type="match status" value="1"/>
</dbReference>
<keyword evidence="14 20" id="KW-0573">Peptidoglycan synthesis</keyword>
<comment type="function">
    <text evidence="2 20">Cell wall formation.</text>
</comment>
<dbReference type="SUPFAM" id="SSF56176">
    <property type="entry name" value="FAD-binding/transporter-associated domain-like"/>
    <property type="match status" value="1"/>
</dbReference>